<keyword evidence="3 6" id="KW-0812">Transmembrane</keyword>
<evidence type="ECO:0000313" key="9">
    <source>
        <dbReference type="Proteomes" id="UP000239209"/>
    </source>
</evidence>
<proteinExistence type="predicted"/>
<accession>A0A2T0RJD6</accession>
<organism evidence="8 9">
    <name type="scientific">Pseudosporangium ferrugineum</name>
    <dbReference type="NCBI Taxonomy" id="439699"/>
    <lineage>
        <taxon>Bacteria</taxon>
        <taxon>Bacillati</taxon>
        <taxon>Actinomycetota</taxon>
        <taxon>Actinomycetes</taxon>
        <taxon>Micromonosporales</taxon>
        <taxon>Micromonosporaceae</taxon>
        <taxon>Pseudosporangium</taxon>
    </lineage>
</organism>
<keyword evidence="9" id="KW-1185">Reference proteome</keyword>
<sequence length="62" mass="6960">MSDTTLALLPLILLGVAFVGYCFYDISRHQVRYLPKWAWALICVISIPLGGIVYLLVGRGHR</sequence>
<keyword evidence="4 6" id="KW-1133">Transmembrane helix</keyword>
<keyword evidence="5 6" id="KW-0472">Membrane</keyword>
<comment type="subcellular location">
    <subcellularLocation>
        <location evidence="1">Cell membrane</location>
        <topology evidence="1">Multi-pass membrane protein</topology>
    </subcellularLocation>
</comment>
<feature type="transmembrane region" description="Helical" evidence="6">
    <location>
        <begin position="38"/>
        <end position="57"/>
    </location>
</feature>
<dbReference type="Proteomes" id="UP000239209">
    <property type="component" value="Unassembled WGS sequence"/>
</dbReference>
<evidence type="ECO:0000256" key="2">
    <source>
        <dbReference type="ARBA" id="ARBA00022475"/>
    </source>
</evidence>
<evidence type="ECO:0000256" key="1">
    <source>
        <dbReference type="ARBA" id="ARBA00004651"/>
    </source>
</evidence>
<protein>
    <submittedName>
        <fullName evidence="8">Phospholipase D-like protein</fullName>
    </submittedName>
</protein>
<dbReference type="InterPro" id="IPR027379">
    <property type="entry name" value="CLS_N"/>
</dbReference>
<evidence type="ECO:0000256" key="5">
    <source>
        <dbReference type="ARBA" id="ARBA00023136"/>
    </source>
</evidence>
<keyword evidence="2" id="KW-1003">Cell membrane</keyword>
<feature type="domain" description="Cardiolipin synthase N-terminal" evidence="7">
    <location>
        <begin position="21"/>
        <end position="59"/>
    </location>
</feature>
<dbReference type="GO" id="GO:0005886">
    <property type="term" value="C:plasma membrane"/>
    <property type="evidence" value="ECO:0007669"/>
    <property type="project" value="UniProtKB-SubCell"/>
</dbReference>
<gene>
    <name evidence="8" type="ORF">CLV70_12013</name>
</gene>
<evidence type="ECO:0000313" key="8">
    <source>
        <dbReference type="EMBL" id="PRY21304.1"/>
    </source>
</evidence>
<dbReference type="AlphaFoldDB" id="A0A2T0RJD6"/>
<dbReference type="OrthoDB" id="3298527at2"/>
<comment type="caution">
    <text evidence="8">The sequence shown here is derived from an EMBL/GenBank/DDBJ whole genome shotgun (WGS) entry which is preliminary data.</text>
</comment>
<name>A0A2T0RJD6_9ACTN</name>
<evidence type="ECO:0000256" key="6">
    <source>
        <dbReference type="SAM" id="Phobius"/>
    </source>
</evidence>
<feature type="transmembrane region" description="Helical" evidence="6">
    <location>
        <begin position="6"/>
        <end position="26"/>
    </location>
</feature>
<evidence type="ECO:0000256" key="3">
    <source>
        <dbReference type="ARBA" id="ARBA00022692"/>
    </source>
</evidence>
<evidence type="ECO:0000256" key="4">
    <source>
        <dbReference type="ARBA" id="ARBA00022989"/>
    </source>
</evidence>
<dbReference type="RefSeq" id="WP_106130255.1">
    <property type="nucleotide sequence ID" value="NZ_PVZG01000020.1"/>
</dbReference>
<dbReference type="EMBL" id="PVZG01000020">
    <property type="protein sequence ID" value="PRY21304.1"/>
    <property type="molecule type" value="Genomic_DNA"/>
</dbReference>
<evidence type="ECO:0000259" key="7">
    <source>
        <dbReference type="Pfam" id="PF13396"/>
    </source>
</evidence>
<dbReference type="Pfam" id="PF13396">
    <property type="entry name" value="PLDc_N"/>
    <property type="match status" value="1"/>
</dbReference>
<reference evidence="8 9" key="1">
    <citation type="submission" date="2018-03" db="EMBL/GenBank/DDBJ databases">
        <title>Genomic Encyclopedia of Archaeal and Bacterial Type Strains, Phase II (KMG-II): from individual species to whole genera.</title>
        <authorList>
            <person name="Goeker M."/>
        </authorList>
    </citation>
    <scope>NUCLEOTIDE SEQUENCE [LARGE SCALE GENOMIC DNA]</scope>
    <source>
        <strain evidence="8 9">DSM 45348</strain>
    </source>
</reference>